<reference evidence="2 3" key="1">
    <citation type="submission" date="2016-08" db="EMBL/GenBank/DDBJ databases">
        <title>A Parts List for Fungal Cellulosomes Revealed by Comparative Genomics.</title>
        <authorList>
            <consortium name="DOE Joint Genome Institute"/>
            <person name="Haitjema C.H."/>
            <person name="Gilmore S.P."/>
            <person name="Henske J.K."/>
            <person name="Solomon K.V."/>
            <person name="De Groot R."/>
            <person name="Kuo A."/>
            <person name="Mondo S.J."/>
            <person name="Salamov A.A."/>
            <person name="Labutti K."/>
            <person name="Zhao Z."/>
            <person name="Chiniquy J."/>
            <person name="Barry K."/>
            <person name="Brewer H.M."/>
            <person name="Purvine S.O."/>
            <person name="Wright A.T."/>
            <person name="Boxma B."/>
            <person name="Van Alen T."/>
            <person name="Hackstein J.H."/>
            <person name="Baker S.E."/>
            <person name="Grigoriev I.V."/>
            <person name="O'Malley M.A."/>
        </authorList>
    </citation>
    <scope>NUCLEOTIDE SEQUENCE [LARGE SCALE GENOMIC DNA]</scope>
    <source>
        <strain evidence="2 3">G1</strain>
    </source>
</reference>
<evidence type="ECO:0000256" key="1">
    <source>
        <dbReference type="SAM" id="MobiDB-lite"/>
    </source>
</evidence>
<name>A0A1Y2D976_9FUNG</name>
<proteinExistence type="predicted"/>
<dbReference type="AlphaFoldDB" id="A0A1Y2D976"/>
<comment type="caution">
    <text evidence="2">The sequence shown here is derived from an EMBL/GenBank/DDBJ whole genome shotgun (WGS) entry which is preliminary data.</text>
</comment>
<organism evidence="2 3">
    <name type="scientific">Neocallimastix californiae</name>
    <dbReference type="NCBI Taxonomy" id="1754190"/>
    <lineage>
        <taxon>Eukaryota</taxon>
        <taxon>Fungi</taxon>
        <taxon>Fungi incertae sedis</taxon>
        <taxon>Chytridiomycota</taxon>
        <taxon>Chytridiomycota incertae sedis</taxon>
        <taxon>Neocallimastigomycetes</taxon>
        <taxon>Neocallimastigales</taxon>
        <taxon>Neocallimastigaceae</taxon>
        <taxon>Neocallimastix</taxon>
    </lineage>
</organism>
<keyword evidence="3" id="KW-1185">Reference proteome</keyword>
<protein>
    <submittedName>
        <fullName evidence="2">Uncharacterized protein</fullName>
    </submittedName>
</protein>
<evidence type="ECO:0000313" key="3">
    <source>
        <dbReference type="Proteomes" id="UP000193920"/>
    </source>
</evidence>
<gene>
    <name evidence="2" type="ORF">LY90DRAFT_507012</name>
</gene>
<accession>A0A1Y2D976</accession>
<dbReference type="STRING" id="1754190.A0A1Y2D976"/>
<feature type="region of interest" description="Disordered" evidence="1">
    <location>
        <begin position="87"/>
        <end position="112"/>
    </location>
</feature>
<evidence type="ECO:0000313" key="2">
    <source>
        <dbReference type="EMBL" id="ORY55803.1"/>
    </source>
</evidence>
<dbReference type="Proteomes" id="UP000193920">
    <property type="component" value="Unassembled WGS sequence"/>
</dbReference>
<sequence>MISLTSLNMNNNPLLDKREDENYLNSHLKSLSYNDIIVKSMKSSIKSESNSHIMKNNSNLPIQTLNINEHTNEKNDIRNNKSEICKNMNDDTNKKENREHNRIIKKESKHDISSDENLLEISRLKSYSKASNGSSINEECHSKKNTYIKGNDKKSIHNHKSAKSIKSKCQQADSMKNDEINDNILFSVEHVDSKHNNNVYIIDHHEDVSNSTSKDIDNYPTEKADNILLNNNYNTNIKYLKTKKSNDKCNKLSPNDSINIIKSLISPQRTKKSITENLGFDNMEQLQTEFQEFMKSYSKNKETNEEKKSEIIRSSQNSKIFKENNNSQRKDLIQINSIISDINYPIRNKSQSRSETENQNKDQKNYQSYKITNHNSSSNSSSDSSDNLDFNIPTFNNISKWFSIGYIFTISGSSTNYSDF</sequence>
<dbReference type="EMBL" id="MCOG01000076">
    <property type="protein sequence ID" value="ORY55803.1"/>
    <property type="molecule type" value="Genomic_DNA"/>
</dbReference>